<name>A0ABD0YNW1_9HEMI</name>
<organism evidence="1 2">
    <name type="scientific">Ranatra chinensis</name>
    <dbReference type="NCBI Taxonomy" id="642074"/>
    <lineage>
        <taxon>Eukaryota</taxon>
        <taxon>Metazoa</taxon>
        <taxon>Ecdysozoa</taxon>
        <taxon>Arthropoda</taxon>
        <taxon>Hexapoda</taxon>
        <taxon>Insecta</taxon>
        <taxon>Pterygota</taxon>
        <taxon>Neoptera</taxon>
        <taxon>Paraneoptera</taxon>
        <taxon>Hemiptera</taxon>
        <taxon>Heteroptera</taxon>
        <taxon>Panheteroptera</taxon>
        <taxon>Nepomorpha</taxon>
        <taxon>Nepidae</taxon>
        <taxon>Ranatrinae</taxon>
        <taxon>Ranatra</taxon>
    </lineage>
</organism>
<gene>
    <name evidence="1" type="ORF">AAG570_009367</name>
</gene>
<dbReference type="AlphaFoldDB" id="A0ABD0YNW1"/>
<protein>
    <submittedName>
        <fullName evidence="1">Uncharacterized protein</fullName>
    </submittedName>
</protein>
<comment type="caution">
    <text evidence="1">The sequence shown here is derived from an EMBL/GenBank/DDBJ whole genome shotgun (WGS) entry which is preliminary data.</text>
</comment>
<reference evidence="1 2" key="1">
    <citation type="submission" date="2024-07" db="EMBL/GenBank/DDBJ databases">
        <title>Chromosome-level genome assembly of the water stick insect Ranatra chinensis (Heteroptera: Nepidae).</title>
        <authorList>
            <person name="Liu X."/>
        </authorList>
    </citation>
    <scope>NUCLEOTIDE SEQUENCE [LARGE SCALE GENOMIC DNA]</scope>
    <source>
        <strain evidence="1">Cailab_2021Rc</strain>
        <tissue evidence="1">Muscle</tissue>
    </source>
</reference>
<dbReference type="PANTHER" id="PTHR46145:SF4">
    <property type="entry name" value="HEPARANASE"/>
    <property type="match status" value="1"/>
</dbReference>
<dbReference type="InterPro" id="IPR005199">
    <property type="entry name" value="Glyco_hydro_79"/>
</dbReference>
<dbReference type="PANTHER" id="PTHR46145">
    <property type="entry name" value="HEPARANASE"/>
    <property type="match status" value="1"/>
</dbReference>
<dbReference type="Proteomes" id="UP001558652">
    <property type="component" value="Unassembled WGS sequence"/>
</dbReference>
<evidence type="ECO:0000313" key="1">
    <source>
        <dbReference type="EMBL" id="KAL1137671.1"/>
    </source>
</evidence>
<sequence>MSSHNQTPGCEIVQFQPQQQGATLTPLVPWEVRTELGKTPWYRINTIHKGVERKKIGMELTEDCRYIIFPFMLLLLSFGGCNAVQGESLVHINSNRIVQVVSERFLSLSIDPEHLLWATPLRRWMSVNEFASRAQADLIVSLNTKQTSRGVWDTRNVVKLISFSNQNRYDIAWQLGYDKYSFGQFLSGTEIGMNAIRLRKILDAFDQYSGSPILAPDVVLSEENIPFLREFVSAASSSIAAIPLQMNAAKSNEEEPLQRTYWTMAMLGYVRRQSFETNHGESESYLEFQDHFVYS</sequence>
<dbReference type="EMBL" id="JBFDAA010000004">
    <property type="protein sequence ID" value="KAL1137671.1"/>
    <property type="molecule type" value="Genomic_DNA"/>
</dbReference>
<keyword evidence="2" id="KW-1185">Reference proteome</keyword>
<proteinExistence type="predicted"/>
<dbReference type="Pfam" id="PF03662">
    <property type="entry name" value="Glyco_hydro_79n"/>
    <property type="match status" value="1"/>
</dbReference>
<evidence type="ECO:0000313" key="2">
    <source>
        <dbReference type="Proteomes" id="UP001558652"/>
    </source>
</evidence>
<accession>A0ABD0YNW1</accession>